<feature type="domain" description="Mos1 transposase HTH" evidence="1">
    <location>
        <begin position="5"/>
        <end position="54"/>
    </location>
</feature>
<dbReference type="PANTHER" id="PTHR46060:SF2">
    <property type="entry name" value="HISTONE-LYSINE N-METHYLTRANSFERASE SETMAR"/>
    <property type="match status" value="1"/>
</dbReference>
<dbReference type="InterPro" id="IPR041426">
    <property type="entry name" value="Mos1_HTH"/>
</dbReference>
<proteinExistence type="predicted"/>
<dbReference type="GO" id="GO:0031297">
    <property type="term" value="P:replication fork processing"/>
    <property type="evidence" value="ECO:0007669"/>
    <property type="project" value="TreeGrafter"/>
</dbReference>
<organism evidence="2 3">
    <name type="scientific">Parnassius mnemosyne</name>
    <name type="common">clouded apollo</name>
    <dbReference type="NCBI Taxonomy" id="213953"/>
    <lineage>
        <taxon>Eukaryota</taxon>
        <taxon>Metazoa</taxon>
        <taxon>Ecdysozoa</taxon>
        <taxon>Arthropoda</taxon>
        <taxon>Hexapoda</taxon>
        <taxon>Insecta</taxon>
        <taxon>Pterygota</taxon>
        <taxon>Neoptera</taxon>
        <taxon>Endopterygota</taxon>
        <taxon>Lepidoptera</taxon>
        <taxon>Glossata</taxon>
        <taxon>Ditrysia</taxon>
        <taxon>Papilionoidea</taxon>
        <taxon>Papilionidae</taxon>
        <taxon>Parnassiinae</taxon>
        <taxon>Parnassini</taxon>
        <taxon>Parnassius</taxon>
        <taxon>Driopa</taxon>
    </lineage>
</organism>
<dbReference type="AlphaFoldDB" id="A0AAV1KD48"/>
<dbReference type="EMBL" id="CAVLGL010000024">
    <property type="protein sequence ID" value="CAK1581000.1"/>
    <property type="molecule type" value="Genomic_DNA"/>
</dbReference>
<evidence type="ECO:0000313" key="3">
    <source>
        <dbReference type="Proteomes" id="UP001314205"/>
    </source>
</evidence>
<dbReference type="GO" id="GO:0006303">
    <property type="term" value="P:double-strand break repair via nonhomologous end joining"/>
    <property type="evidence" value="ECO:0007669"/>
    <property type="project" value="TreeGrafter"/>
</dbReference>
<name>A0AAV1KD48_9NEOP</name>
<comment type="caution">
    <text evidence="2">The sequence shown here is derived from an EMBL/GenBank/DDBJ whole genome shotgun (WGS) entry which is preliminary data.</text>
</comment>
<dbReference type="GO" id="GO:0042800">
    <property type="term" value="F:histone H3K4 methyltransferase activity"/>
    <property type="evidence" value="ECO:0007669"/>
    <property type="project" value="TreeGrafter"/>
</dbReference>
<reference evidence="2 3" key="1">
    <citation type="submission" date="2023-11" db="EMBL/GenBank/DDBJ databases">
        <authorList>
            <person name="Hedman E."/>
            <person name="Englund M."/>
            <person name="Stromberg M."/>
            <person name="Nyberg Akerstrom W."/>
            <person name="Nylinder S."/>
            <person name="Jareborg N."/>
            <person name="Kallberg Y."/>
            <person name="Kronander E."/>
        </authorList>
    </citation>
    <scope>NUCLEOTIDE SEQUENCE [LARGE SCALE GENOMIC DNA]</scope>
</reference>
<dbReference type="GO" id="GO:0005634">
    <property type="term" value="C:nucleus"/>
    <property type="evidence" value="ECO:0007669"/>
    <property type="project" value="TreeGrafter"/>
</dbReference>
<sequence>MDALKIRVIMEYEYRRSSNAAQAARNINEVYGANTAAKQTHCLFWCFTRFRSGNFDLKNEPHGRPKTLVDKEKFKAIVEADYT</sequence>
<dbReference type="GO" id="GO:0015074">
    <property type="term" value="P:DNA integration"/>
    <property type="evidence" value="ECO:0007669"/>
    <property type="project" value="TreeGrafter"/>
</dbReference>
<accession>A0AAV1KD48</accession>
<dbReference type="Gene3D" id="1.10.10.1450">
    <property type="match status" value="1"/>
</dbReference>
<evidence type="ECO:0000313" key="2">
    <source>
        <dbReference type="EMBL" id="CAK1581000.1"/>
    </source>
</evidence>
<protein>
    <recommendedName>
        <fullName evidence="1">Mos1 transposase HTH domain-containing protein</fullName>
    </recommendedName>
</protein>
<dbReference type="GO" id="GO:0035861">
    <property type="term" value="C:site of double-strand break"/>
    <property type="evidence" value="ECO:0007669"/>
    <property type="project" value="TreeGrafter"/>
</dbReference>
<dbReference type="GO" id="GO:0003697">
    <property type="term" value="F:single-stranded DNA binding"/>
    <property type="evidence" value="ECO:0007669"/>
    <property type="project" value="TreeGrafter"/>
</dbReference>
<dbReference type="GO" id="GO:0046975">
    <property type="term" value="F:histone H3K36 methyltransferase activity"/>
    <property type="evidence" value="ECO:0007669"/>
    <property type="project" value="TreeGrafter"/>
</dbReference>
<keyword evidence="3" id="KW-1185">Reference proteome</keyword>
<gene>
    <name evidence="2" type="ORF">PARMNEM_LOCUS2723</name>
</gene>
<dbReference type="Pfam" id="PF17906">
    <property type="entry name" value="HTH_48"/>
    <property type="match status" value="1"/>
</dbReference>
<evidence type="ECO:0000259" key="1">
    <source>
        <dbReference type="Pfam" id="PF17906"/>
    </source>
</evidence>
<dbReference type="GO" id="GO:0044774">
    <property type="term" value="P:mitotic DNA integrity checkpoint signaling"/>
    <property type="evidence" value="ECO:0007669"/>
    <property type="project" value="TreeGrafter"/>
</dbReference>
<dbReference type="GO" id="GO:0044547">
    <property type="term" value="F:DNA topoisomerase binding"/>
    <property type="evidence" value="ECO:0007669"/>
    <property type="project" value="TreeGrafter"/>
</dbReference>
<dbReference type="GO" id="GO:0000793">
    <property type="term" value="C:condensed chromosome"/>
    <property type="evidence" value="ECO:0007669"/>
    <property type="project" value="TreeGrafter"/>
</dbReference>
<dbReference type="Proteomes" id="UP001314205">
    <property type="component" value="Unassembled WGS sequence"/>
</dbReference>
<dbReference type="GO" id="GO:0000014">
    <property type="term" value="F:single-stranded DNA endodeoxyribonuclease activity"/>
    <property type="evidence" value="ECO:0007669"/>
    <property type="project" value="TreeGrafter"/>
</dbReference>
<dbReference type="PANTHER" id="PTHR46060">
    <property type="entry name" value="MARINER MOS1 TRANSPOSASE-LIKE PROTEIN"/>
    <property type="match status" value="1"/>
</dbReference>
<dbReference type="GO" id="GO:0003690">
    <property type="term" value="F:double-stranded DNA binding"/>
    <property type="evidence" value="ECO:0007669"/>
    <property type="project" value="TreeGrafter"/>
</dbReference>
<dbReference type="GO" id="GO:0000729">
    <property type="term" value="P:DNA double-strand break processing"/>
    <property type="evidence" value="ECO:0007669"/>
    <property type="project" value="TreeGrafter"/>
</dbReference>
<dbReference type="InterPro" id="IPR052709">
    <property type="entry name" value="Transposase-MT_Hybrid"/>
</dbReference>